<comment type="caution">
    <text evidence="1">The sequence shown here is derived from an EMBL/GenBank/DDBJ whole genome shotgun (WGS) entry which is preliminary data.</text>
</comment>
<dbReference type="Proteomes" id="UP000283485">
    <property type="component" value="Unassembled WGS sequence"/>
</dbReference>
<dbReference type="EMBL" id="QRJS01000024">
    <property type="protein sequence ID" value="RHH43185.1"/>
    <property type="molecule type" value="Genomic_DNA"/>
</dbReference>
<reference evidence="3 4" key="1">
    <citation type="submission" date="2018-08" db="EMBL/GenBank/DDBJ databases">
        <title>A genome reference for cultivated species of the human gut microbiota.</title>
        <authorList>
            <person name="Zou Y."/>
            <person name="Xue W."/>
            <person name="Luo G."/>
        </authorList>
    </citation>
    <scope>NUCLEOTIDE SEQUENCE [LARGE SCALE GENOMIC DNA]</scope>
    <source>
        <strain evidence="2 4">AM17-44</strain>
        <strain evidence="1 3">AM23-23</strain>
    </source>
</reference>
<name>A0A414RJH8_9BACT</name>
<dbReference type="AlphaFoldDB" id="A0A414RJH8"/>
<evidence type="ECO:0008006" key="5">
    <source>
        <dbReference type="Google" id="ProtNLM"/>
    </source>
</evidence>
<dbReference type="RefSeq" id="WP_118210910.1">
    <property type="nucleotide sequence ID" value="NZ_QRHQ01000001.1"/>
</dbReference>
<gene>
    <name evidence="2" type="ORF">DW204_10075</name>
    <name evidence="1" type="ORF">DW653_00325</name>
</gene>
<proteinExistence type="predicted"/>
<dbReference type="EMBL" id="QRHQ01000001">
    <property type="protein sequence ID" value="RHF93354.1"/>
    <property type="molecule type" value="Genomic_DNA"/>
</dbReference>
<organism evidence="1 3">
    <name type="scientific">Phocaeicola plebeius</name>
    <dbReference type="NCBI Taxonomy" id="310297"/>
    <lineage>
        <taxon>Bacteria</taxon>
        <taxon>Pseudomonadati</taxon>
        <taxon>Bacteroidota</taxon>
        <taxon>Bacteroidia</taxon>
        <taxon>Bacteroidales</taxon>
        <taxon>Bacteroidaceae</taxon>
        <taxon>Phocaeicola</taxon>
    </lineage>
</organism>
<evidence type="ECO:0000313" key="4">
    <source>
        <dbReference type="Proteomes" id="UP000284998"/>
    </source>
</evidence>
<evidence type="ECO:0000313" key="3">
    <source>
        <dbReference type="Proteomes" id="UP000283485"/>
    </source>
</evidence>
<protein>
    <recommendedName>
        <fullName evidence="5">DUF551 domain-containing protein</fullName>
    </recommendedName>
</protein>
<dbReference type="Proteomes" id="UP000284998">
    <property type="component" value="Unassembled WGS sequence"/>
</dbReference>
<sequence>MTNDDIKRAAYKYAGDVNRNRKSGIEPYSVVDFMEGAKWRVNGVWHDAKEEPKYDKYFLYENVVHAYHVDGIYPSEDEPFVWDDYVKDMGLLRWVYIKDLIPDL</sequence>
<evidence type="ECO:0000313" key="2">
    <source>
        <dbReference type="EMBL" id="RHH43185.1"/>
    </source>
</evidence>
<accession>A0A414RJH8</accession>
<evidence type="ECO:0000313" key="1">
    <source>
        <dbReference type="EMBL" id="RHF93354.1"/>
    </source>
</evidence>